<evidence type="ECO:0000313" key="2">
    <source>
        <dbReference type="EMBL" id="MBJ7601151.1"/>
    </source>
</evidence>
<keyword evidence="3" id="KW-1185">Reference proteome</keyword>
<dbReference type="RefSeq" id="WP_338205258.1">
    <property type="nucleotide sequence ID" value="NZ_JAEKNR010000235.1"/>
</dbReference>
<dbReference type="InterPro" id="IPR039422">
    <property type="entry name" value="MarR/SlyA-like"/>
</dbReference>
<dbReference type="PANTHER" id="PTHR33164">
    <property type="entry name" value="TRANSCRIPTIONAL REGULATOR, MARR FAMILY"/>
    <property type="match status" value="1"/>
</dbReference>
<dbReference type="InterPro" id="IPR036388">
    <property type="entry name" value="WH-like_DNA-bd_sf"/>
</dbReference>
<dbReference type="Gene3D" id="1.10.10.10">
    <property type="entry name" value="Winged helix-like DNA-binding domain superfamily/Winged helix DNA-binding domain"/>
    <property type="match status" value="1"/>
</dbReference>
<dbReference type="PROSITE" id="PS50995">
    <property type="entry name" value="HTH_MARR_2"/>
    <property type="match status" value="1"/>
</dbReference>
<evidence type="ECO:0000313" key="3">
    <source>
        <dbReference type="Proteomes" id="UP000612893"/>
    </source>
</evidence>
<dbReference type="InterPro" id="IPR000835">
    <property type="entry name" value="HTH_MarR-typ"/>
</dbReference>
<sequence>MTPQQAELLCAAVTPSAVKELADALRCDRSNVTRLVDRASAHGYLSRRGEEEDGRVTVVELTPQGERLAKRFLEVLEAQTEALRAAWSANRAAVAVEVLNEISNSLDAAKEPARRRRKRFSP</sequence>
<dbReference type="PRINTS" id="PR00598">
    <property type="entry name" value="HTHMARR"/>
</dbReference>
<protein>
    <submittedName>
        <fullName evidence="2">MarR family transcriptional regulator</fullName>
    </submittedName>
</protein>
<dbReference type="SMART" id="SM00347">
    <property type="entry name" value="HTH_MARR"/>
    <property type="match status" value="1"/>
</dbReference>
<organism evidence="2 3">
    <name type="scientific">Candidatus Nephthysia bennettiae</name>
    <dbReference type="NCBI Taxonomy" id="3127016"/>
    <lineage>
        <taxon>Bacteria</taxon>
        <taxon>Bacillati</taxon>
        <taxon>Candidatus Dormiibacterota</taxon>
        <taxon>Candidatus Dormibacteria</taxon>
        <taxon>Candidatus Dormibacterales</taxon>
        <taxon>Candidatus Dormibacteraceae</taxon>
        <taxon>Candidatus Nephthysia</taxon>
    </lineage>
</organism>
<gene>
    <name evidence="2" type="ORF">JF922_24140</name>
</gene>
<dbReference type="Pfam" id="PF12802">
    <property type="entry name" value="MarR_2"/>
    <property type="match status" value="1"/>
</dbReference>
<proteinExistence type="predicted"/>
<dbReference type="EMBL" id="JAEKNR010000235">
    <property type="protein sequence ID" value="MBJ7601151.1"/>
    <property type="molecule type" value="Genomic_DNA"/>
</dbReference>
<dbReference type="GO" id="GO:0003700">
    <property type="term" value="F:DNA-binding transcription factor activity"/>
    <property type="evidence" value="ECO:0007669"/>
    <property type="project" value="InterPro"/>
</dbReference>
<dbReference type="PANTHER" id="PTHR33164:SF43">
    <property type="entry name" value="HTH-TYPE TRANSCRIPTIONAL REPRESSOR YETL"/>
    <property type="match status" value="1"/>
</dbReference>
<dbReference type="SUPFAM" id="SSF46785">
    <property type="entry name" value="Winged helix' DNA-binding domain"/>
    <property type="match status" value="1"/>
</dbReference>
<dbReference type="AlphaFoldDB" id="A0A934K3U3"/>
<dbReference type="Proteomes" id="UP000612893">
    <property type="component" value="Unassembled WGS sequence"/>
</dbReference>
<feature type="domain" description="HTH marR-type" evidence="1">
    <location>
        <begin position="1"/>
        <end position="104"/>
    </location>
</feature>
<accession>A0A934K3U3</accession>
<name>A0A934K3U3_9BACT</name>
<dbReference type="InterPro" id="IPR036390">
    <property type="entry name" value="WH_DNA-bd_sf"/>
</dbReference>
<comment type="caution">
    <text evidence="2">The sequence shown here is derived from an EMBL/GenBank/DDBJ whole genome shotgun (WGS) entry which is preliminary data.</text>
</comment>
<dbReference type="GO" id="GO:0006950">
    <property type="term" value="P:response to stress"/>
    <property type="evidence" value="ECO:0007669"/>
    <property type="project" value="TreeGrafter"/>
</dbReference>
<evidence type="ECO:0000259" key="1">
    <source>
        <dbReference type="PROSITE" id="PS50995"/>
    </source>
</evidence>
<reference evidence="2" key="1">
    <citation type="submission" date="2020-10" db="EMBL/GenBank/DDBJ databases">
        <title>Ca. Dormibacterota MAGs.</title>
        <authorList>
            <person name="Montgomery K."/>
        </authorList>
    </citation>
    <scope>NUCLEOTIDE SEQUENCE [LARGE SCALE GENOMIC DNA]</scope>
    <source>
        <strain evidence="2">SC8812_S17_10</strain>
    </source>
</reference>